<keyword evidence="3" id="KW-0804">Transcription</keyword>
<proteinExistence type="predicted"/>
<keyword evidence="1" id="KW-0805">Transcription regulation</keyword>
<keyword evidence="7" id="KW-1185">Reference proteome</keyword>
<reference evidence="6 7" key="1">
    <citation type="submission" date="2016-07" db="EMBL/GenBank/DDBJ databases">
        <title>Pervasive Adenine N6-methylation of Active Genes in Fungi.</title>
        <authorList>
            <consortium name="DOE Joint Genome Institute"/>
            <person name="Mondo S.J."/>
            <person name="Dannebaum R.O."/>
            <person name="Kuo R.C."/>
            <person name="Labutti K."/>
            <person name="Haridas S."/>
            <person name="Kuo A."/>
            <person name="Salamov A."/>
            <person name="Ahrendt S.R."/>
            <person name="Lipzen A."/>
            <person name="Sullivan W."/>
            <person name="Andreopoulos W.B."/>
            <person name="Clum A."/>
            <person name="Lindquist E."/>
            <person name="Daum C."/>
            <person name="Ramamoorthy G.K."/>
            <person name="Gryganskyi A."/>
            <person name="Culley D."/>
            <person name="Magnuson J.K."/>
            <person name="James T.Y."/>
            <person name="O'Malley M.A."/>
            <person name="Stajich J.E."/>
            <person name="Spatafora J.W."/>
            <person name="Visel A."/>
            <person name="Grigoriev I.V."/>
        </authorList>
    </citation>
    <scope>NUCLEOTIDE SEQUENCE [LARGE SCALE GENOMIC DNA]</scope>
    <source>
        <strain evidence="6 7">JEL800</strain>
    </source>
</reference>
<dbReference type="GO" id="GO:0003677">
    <property type="term" value="F:DNA binding"/>
    <property type="evidence" value="ECO:0007669"/>
    <property type="project" value="UniProtKB-KW"/>
</dbReference>
<dbReference type="InterPro" id="IPR050675">
    <property type="entry name" value="OAF3"/>
</dbReference>
<comment type="caution">
    <text evidence="6">The sequence shown here is derived from an EMBL/GenBank/DDBJ whole genome shotgun (WGS) entry which is preliminary data.</text>
</comment>
<evidence type="ECO:0000256" key="3">
    <source>
        <dbReference type="ARBA" id="ARBA00023163"/>
    </source>
</evidence>
<dbReference type="EMBL" id="MCGO01000031">
    <property type="protein sequence ID" value="ORY41673.1"/>
    <property type="molecule type" value="Genomic_DNA"/>
</dbReference>
<evidence type="ECO:0000313" key="7">
    <source>
        <dbReference type="Proteomes" id="UP000193642"/>
    </source>
</evidence>
<dbReference type="PROSITE" id="PS00463">
    <property type="entry name" value="ZN2_CY6_FUNGAL_1"/>
    <property type="match status" value="1"/>
</dbReference>
<evidence type="ECO:0000256" key="2">
    <source>
        <dbReference type="ARBA" id="ARBA00023125"/>
    </source>
</evidence>
<keyword evidence="2" id="KW-0238">DNA-binding</keyword>
<dbReference type="Pfam" id="PF00172">
    <property type="entry name" value="Zn_clus"/>
    <property type="match status" value="2"/>
</dbReference>
<dbReference type="InterPro" id="IPR036864">
    <property type="entry name" value="Zn2-C6_fun-type_DNA-bd_sf"/>
</dbReference>
<dbReference type="Proteomes" id="UP000193642">
    <property type="component" value="Unassembled WGS sequence"/>
</dbReference>
<dbReference type="InterPro" id="IPR001138">
    <property type="entry name" value="Zn2Cys6_DnaBD"/>
</dbReference>
<dbReference type="SMART" id="SM00066">
    <property type="entry name" value="GAL4"/>
    <property type="match status" value="2"/>
</dbReference>
<dbReference type="SUPFAM" id="SSF57701">
    <property type="entry name" value="Zn2/Cys6 DNA-binding domain"/>
    <property type="match status" value="2"/>
</dbReference>
<dbReference type="CDD" id="cd00067">
    <property type="entry name" value="GAL4"/>
    <property type="match status" value="2"/>
</dbReference>
<feature type="domain" description="Zn(2)-C6 fungal-type" evidence="5">
    <location>
        <begin position="74"/>
        <end position="104"/>
    </location>
</feature>
<accession>A0A1Y2C3P6</accession>
<feature type="domain" description="Zn(2)-C6 fungal-type" evidence="5">
    <location>
        <begin position="26"/>
        <end position="56"/>
    </location>
</feature>
<evidence type="ECO:0000313" key="6">
    <source>
        <dbReference type="EMBL" id="ORY41673.1"/>
    </source>
</evidence>
<organism evidence="6 7">
    <name type="scientific">Rhizoclosmatium globosum</name>
    <dbReference type="NCBI Taxonomy" id="329046"/>
    <lineage>
        <taxon>Eukaryota</taxon>
        <taxon>Fungi</taxon>
        <taxon>Fungi incertae sedis</taxon>
        <taxon>Chytridiomycota</taxon>
        <taxon>Chytridiomycota incertae sedis</taxon>
        <taxon>Chytridiomycetes</taxon>
        <taxon>Chytridiales</taxon>
        <taxon>Chytriomycetaceae</taxon>
        <taxon>Rhizoclosmatium</taxon>
    </lineage>
</organism>
<dbReference type="GO" id="GO:0000981">
    <property type="term" value="F:DNA-binding transcription factor activity, RNA polymerase II-specific"/>
    <property type="evidence" value="ECO:0007669"/>
    <property type="project" value="InterPro"/>
</dbReference>
<dbReference type="GO" id="GO:0008270">
    <property type="term" value="F:zinc ion binding"/>
    <property type="evidence" value="ECO:0007669"/>
    <property type="project" value="InterPro"/>
</dbReference>
<dbReference type="OrthoDB" id="2123952at2759"/>
<dbReference type="PRINTS" id="PR00755">
    <property type="entry name" value="AFLATOXINBRP"/>
</dbReference>
<dbReference type="PANTHER" id="PTHR31069:SF32">
    <property type="entry name" value="ARGININE METABOLISM REGULATION PROTEIN II"/>
    <property type="match status" value="1"/>
</dbReference>
<dbReference type="PANTHER" id="PTHR31069">
    <property type="entry name" value="OLEATE-ACTIVATED TRANSCRIPTION FACTOR 1-RELATED"/>
    <property type="match status" value="1"/>
</dbReference>
<dbReference type="PROSITE" id="PS50048">
    <property type="entry name" value="ZN2_CY6_FUNGAL_2"/>
    <property type="match status" value="2"/>
</dbReference>
<protein>
    <recommendedName>
        <fullName evidence="5">Zn(2)-C6 fungal-type domain-containing protein</fullName>
    </recommendedName>
</protein>
<dbReference type="AlphaFoldDB" id="A0A1Y2C3P6"/>
<evidence type="ECO:0000256" key="4">
    <source>
        <dbReference type="ARBA" id="ARBA00023242"/>
    </source>
</evidence>
<dbReference type="Gene3D" id="4.10.240.10">
    <property type="entry name" value="Zn(2)-C6 fungal-type DNA-binding domain"/>
    <property type="match status" value="2"/>
</dbReference>
<evidence type="ECO:0000256" key="1">
    <source>
        <dbReference type="ARBA" id="ARBA00023015"/>
    </source>
</evidence>
<sequence length="127" mass="14375">MHQQPSSSTTPTTSSLYRFRWGRPLPCTHCRAINRKCTLEQPTCLRCQEKGLPCVYSAETPTVAKRKEPKRAKACTECHGHKRRCDLAKPSCTGCVTRGLHCNYSLNAESQVGVRLRSHRRGIYVSR</sequence>
<name>A0A1Y2C3P6_9FUNG</name>
<keyword evidence="4" id="KW-0539">Nucleus</keyword>
<gene>
    <name evidence="6" type="ORF">BCR33DRAFT_337717</name>
</gene>
<evidence type="ECO:0000259" key="5">
    <source>
        <dbReference type="PROSITE" id="PS50048"/>
    </source>
</evidence>